<dbReference type="NCBIfam" id="TIGR04265">
    <property type="entry name" value="bac_cardiolipin"/>
    <property type="match status" value="1"/>
</dbReference>
<dbReference type="PANTHER" id="PTHR21248">
    <property type="entry name" value="CARDIOLIPIN SYNTHASE"/>
    <property type="match status" value="1"/>
</dbReference>
<accession>A0ABT1Y1P1</accession>
<evidence type="ECO:0000256" key="12">
    <source>
        <dbReference type="HAMAP-Rule" id="MF_01916"/>
    </source>
</evidence>
<dbReference type="HAMAP" id="MF_01916">
    <property type="entry name" value="Cardiolipin_synth_Cls"/>
    <property type="match status" value="1"/>
</dbReference>
<proteinExistence type="inferred from homology"/>
<evidence type="ECO:0000256" key="5">
    <source>
        <dbReference type="ARBA" id="ARBA00022692"/>
    </source>
</evidence>
<feature type="active site" evidence="12">
    <location>
        <position position="413"/>
    </location>
</feature>
<dbReference type="EC" id="2.7.8.-" evidence="12 13"/>
<dbReference type="Pfam" id="PF13091">
    <property type="entry name" value="PLDc_2"/>
    <property type="match status" value="2"/>
</dbReference>
<dbReference type="Gene3D" id="3.30.870.10">
    <property type="entry name" value="Endonuclease Chain A"/>
    <property type="match status" value="2"/>
</dbReference>
<dbReference type="SUPFAM" id="SSF56024">
    <property type="entry name" value="Phospholipase D/nuclease"/>
    <property type="match status" value="2"/>
</dbReference>
<keyword evidence="10 12" id="KW-0594">Phospholipid biosynthesis</keyword>
<dbReference type="InterPro" id="IPR022924">
    <property type="entry name" value="Cardiolipin_synthase"/>
</dbReference>
<organism evidence="15 16">
    <name type="scientific">Dehalobacterium formicoaceticum</name>
    <dbReference type="NCBI Taxonomy" id="51515"/>
    <lineage>
        <taxon>Bacteria</taxon>
        <taxon>Bacillati</taxon>
        <taxon>Bacillota</taxon>
        <taxon>Clostridia</taxon>
        <taxon>Eubacteriales</taxon>
        <taxon>Peptococcaceae</taxon>
        <taxon>Dehalobacterium</taxon>
    </lineage>
</organism>
<dbReference type="PROSITE" id="PS50035">
    <property type="entry name" value="PLD"/>
    <property type="match status" value="2"/>
</dbReference>
<dbReference type="InterPro" id="IPR001736">
    <property type="entry name" value="PLipase_D/transphosphatidylase"/>
</dbReference>
<dbReference type="CDD" id="cd09112">
    <property type="entry name" value="PLDc_CLS_2"/>
    <property type="match status" value="1"/>
</dbReference>
<keyword evidence="6" id="KW-0677">Repeat</keyword>
<feature type="domain" description="PLD phosphodiesterase" evidence="14">
    <location>
        <begin position="401"/>
        <end position="428"/>
    </location>
</feature>
<evidence type="ECO:0000256" key="1">
    <source>
        <dbReference type="ARBA" id="ARBA00004651"/>
    </source>
</evidence>
<feature type="active site" evidence="12">
    <location>
        <position position="229"/>
    </location>
</feature>
<evidence type="ECO:0000256" key="8">
    <source>
        <dbReference type="ARBA" id="ARBA00023098"/>
    </source>
</evidence>
<feature type="active site" evidence="12">
    <location>
        <position position="236"/>
    </location>
</feature>
<evidence type="ECO:0000256" key="2">
    <source>
        <dbReference type="ARBA" id="ARBA00022475"/>
    </source>
</evidence>
<feature type="domain" description="PLD phosphodiesterase" evidence="14">
    <location>
        <begin position="224"/>
        <end position="251"/>
    </location>
</feature>
<name>A0ABT1Y1P1_9FIRM</name>
<keyword evidence="7 12" id="KW-1133">Transmembrane helix</keyword>
<dbReference type="EMBL" id="JANPWE010000002">
    <property type="protein sequence ID" value="MCR6544755.1"/>
    <property type="molecule type" value="Genomic_DNA"/>
</dbReference>
<keyword evidence="11 12" id="KW-1208">Phospholipid metabolism</keyword>
<dbReference type="InterPro" id="IPR025202">
    <property type="entry name" value="PLD-like_dom"/>
</dbReference>
<evidence type="ECO:0000256" key="4">
    <source>
        <dbReference type="ARBA" id="ARBA00022679"/>
    </source>
</evidence>
<keyword evidence="9 12" id="KW-0472">Membrane</keyword>
<keyword evidence="8 12" id="KW-0443">Lipid metabolism</keyword>
<evidence type="ECO:0000256" key="10">
    <source>
        <dbReference type="ARBA" id="ARBA00023209"/>
    </source>
</evidence>
<evidence type="ECO:0000256" key="3">
    <source>
        <dbReference type="ARBA" id="ARBA00022516"/>
    </source>
</evidence>
<comment type="function">
    <text evidence="12">Catalyzes the reversible phosphatidyl group transfer from one phosphatidylglycerol molecule to another to form cardiolipin (CL) (diphosphatidylglycerol) and glycerol.</text>
</comment>
<evidence type="ECO:0000256" key="6">
    <source>
        <dbReference type="ARBA" id="ARBA00022737"/>
    </source>
</evidence>
<sequence>MSPFILIYRDFSFFITLLLIINLLLAIVMALFERRNPMSTLVWLMVIFFFPIIGFVLYLFLGQDLRKRKLFILKHQEEDKLIRTVHYQKTLFSGNQYKFKDERIKQYTDMITLHLNSSDAPFSDNNLVRIYNNGQDKFTDLMESIRQAQKFIHIEYYIIRNDSLGSEIIALLSQKAKEGVEVRFLYDGMGGIRLPKDFFDPLVQAGGKVAVFYPPFIPYINLRVNYRNHRKICVFDGIVGYVGGFNIGNEYLGLSKRFGFWRDMHLKIAGSAVNDLELRFLLDWRFASGEEIIFDDSYFAHEEVQGDTAIQIVSSGPDSKWRTIRNGYLKIINSARDHVYIETPYFVPDEEILSALKMSALSGVDIRVIVPEKPDHPFVHWAAMSYIGELLESGVRFFAYHKGFIHSKMFTSDGFVSSVGTANLDIRSFRVNFEVNAFIYNEETAQKLDEMFIYDMHDATEITLKKFNERPFSAQTKDAICRLLSPLL</sequence>
<feature type="active site" evidence="12">
    <location>
        <position position="408"/>
    </location>
</feature>
<keyword evidence="2 12" id="KW-1003">Cell membrane</keyword>
<evidence type="ECO:0000256" key="7">
    <source>
        <dbReference type="ARBA" id="ARBA00022989"/>
    </source>
</evidence>
<dbReference type="CDD" id="cd09110">
    <property type="entry name" value="PLDc_CLS_1"/>
    <property type="match status" value="1"/>
</dbReference>
<keyword evidence="4 12" id="KW-0808">Transferase</keyword>
<feature type="transmembrane region" description="Helical" evidence="12">
    <location>
        <begin position="38"/>
        <end position="61"/>
    </location>
</feature>
<dbReference type="Proteomes" id="UP001524944">
    <property type="component" value="Unassembled WGS sequence"/>
</dbReference>
<comment type="subcellular location">
    <subcellularLocation>
        <location evidence="1 12">Cell membrane</location>
        <topology evidence="1 12">Multi-pass membrane protein</topology>
    </subcellularLocation>
</comment>
<comment type="similarity">
    <text evidence="12">Belongs to the phospholipase D family. Cardiolipin synthase subfamily.</text>
</comment>
<evidence type="ECO:0000256" key="13">
    <source>
        <dbReference type="NCBIfam" id="TIGR04265"/>
    </source>
</evidence>
<dbReference type="Pfam" id="PF13396">
    <property type="entry name" value="PLDc_N"/>
    <property type="match status" value="1"/>
</dbReference>
<feature type="transmembrane region" description="Helical" evidence="12">
    <location>
        <begin position="12"/>
        <end position="32"/>
    </location>
</feature>
<dbReference type="RefSeq" id="WP_257912303.1">
    <property type="nucleotide sequence ID" value="NZ_JANPWE010000002.1"/>
</dbReference>
<dbReference type="InterPro" id="IPR027379">
    <property type="entry name" value="CLS_N"/>
</dbReference>
<keyword evidence="3 12" id="KW-0444">Lipid biosynthesis</keyword>
<evidence type="ECO:0000313" key="16">
    <source>
        <dbReference type="Proteomes" id="UP001524944"/>
    </source>
</evidence>
<feature type="active site" evidence="12">
    <location>
        <position position="406"/>
    </location>
</feature>
<dbReference type="SMART" id="SM00155">
    <property type="entry name" value="PLDc"/>
    <property type="match status" value="2"/>
</dbReference>
<dbReference type="PANTHER" id="PTHR21248:SF22">
    <property type="entry name" value="PHOSPHOLIPASE D"/>
    <property type="match status" value="1"/>
</dbReference>
<protein>
    <recommendedName>
        <fullName evidence="12 13">Cardiolipin synthase</fullName>
        <shortName evidence="12">CL synthase</shortName>
        <ecNumber evidence="12 13">2.7.8.-</ecNumber>
    </recommendedName>
</protein>
<gene>
    <name evidence="15" type="primary">cls</name>
    <name evidence="15" type="ORF">NVS47_04355</name>
</gene>
<keyword evidence="16" id="KW-1185">Reference proteome</keyword>
<evidence type="ECO:0000256" key="9">
    <source>
        <dbReference type="ARBA" id="ARBA00023136"/>
    </source>
</evidence>
<keyword evidence="5 12" id="KW-0812">Transmembrane</keyword>
<evidence type="ECO:0000259" key="14">
    <source>
        <dbReference type="PROSITE" id="PS50035"/>
    </source>
</evidence>
<evidence type="ECO:0000256" key="11">
    <source>
        <dbReference type="ARBA" id="ARBA00023264"/>
    </source>
</evidence>
<comment type="catalytic activity">
    <reaction evidence="12">
        <text>2 a 1,2-diacyl-sn-glycero-3-phospho-(1'-sn-glycerol) = a cardiolipin + glycerol</text>
        <dbReference type="Rhea" id="RHEA:31451"/>
        <dbReference type="ChEBI" id="CHEBI:17754"/>
        <dbReference type="ChEBI" id="CHEBI:62237"/>
        <dbReference type="ChEBI" id="CHEBI:64716"/>
    </reaction>
</comment>
<evidence type="ECO:0000313" key="15">
    <source>
        <dbReference type="EMBL" id="MCR6544755.1"/>
    </source>
</evidence>
<feature type="active site" evidence="12">
    <location>
        <position position="231"/>
    </location>
</feature>
<reference evidence="15 16" key="1">
    <citation type="submission" date="2022-08" db="EMBL/GenBank/DDBJ databases">
        <title>Proteogenomics of the novel Dehalobacterium formicoaceticum strain EZ94 highlights a key role of methyltransferases during anaerobic dichloromethane degradation.</title>
        <authorList>
            <person name="Wasmund K."/>
        </authorList>
    </citation>
    <scope>NUCLEOTIDE SEQUENCE [LARGE SCALE GENOMIC DNA]</scope>
    <source>
        <strain evidence="15 16">EZ94</strain>
    </source>
</reference>
<comment type="caution">
    <text evidence="15">The sequence shown here is derived from an EMBL/GenBank/DDBJ whole genome shotgun (WGS) entry which is preliminary data.</text>
</comment>
<dbReference type="InterPro" id="IPR030874">
    <property type="entry name" value="Cardiolipin_synth_Firmi"/>
</dbReference>